<sequence length="80" mass="8915">MELTEYPKDWTPTIRVHALASKVLVVAATRIEGTWAAYCDAVPGDKHEVESIAVLANGDKLMEEVARVLFPIFEELPYAQ</sequence>
<reference evidence="1" key="1">
    <citation type="journal article" date="2015" name="Nature">
        <title>Complex archaea that bridge the gap between prokaryotes and eukaryotes.</title>
        <authorList>
            <person name="Spang A."/>
            <person name="Saw J.H."/>
            <person name="Jorgensen S.L."/>
            <person name="Zaremba-Niedzwiedzka K."/>
            <person name="Martijn J."/>
            <person name="Lind A.E."/>
            <person name="van Eijk R."/>
            <person name="Schleper C."/>
            <person name="Guy L."/>
            <person name="Ettema T.J."/>
        </authorList>
    </citation>
    <scope>NUCLEOTIDE SEQUENCE</scope>
</reference>
<name>A0A0F9QD57_9ZZZZ</name>
<dbReference type="AlphaFoldDB" id="A0A0F9QD57"/>
<accession>A0A0F9QD57</accession>
<gene>
    <name evidence="1" type="ORF">LCGC14_1110020</name>
</gene>
<protein>
    <submittedName>
        <fullName evidence="1">Uncharacterized protein</fullName>
    </submittedName>
</protein>
<dbReference type="EMBL" id="LAZR01005058">
    <property type="protein sequence ID" value="KKN03208.1"/>
    <property type="molecule type" value="Genomic_DNA"/>
</dbReference>
<comment type="caution">
    <text evidence="1">The sequence shown here is derived from an EMBL/GenBank/DDBJ whole genome shotgun (WGS) entry which is preliminary data.</text>
</comment>
<proteinExistence type="predicted"/>
<evidence type="ECO:0000313" key="1">
    <source>
        <dbReference type="EMBL" id="KKN03208.1"/>
    </source>
</evidence>
<organism evidence="1">
    <name type="scientific">marine sediment metagenome</name>
    <dbReference type="NCBI Taxonomy" id="412755"/>
    <lineage>
        <taxon>unclassified sequences</taxon>
        <taxon>metagenomes</taxon>
        <taxon>ecological metagenomes</taxon>
    </lineage>
</organism>